<reference evidence="1 2" key="2">
    <citation type="journal article" date="2022" name="Mol. Biol. Evol.">
        <title>Comparative Genomics Reveals Insights into the Divergent Evolution of Astigmatic Mites and Household Pest Adaptations.</title>
        <authorList>
            <person name="Xiong Q."/>
            <person name="Wan A.T."/>
            <person name="Liu X."/>
            <person name="Fung C.S."/>
            <person name="Xiao X."/>
            <person name="Malainual N."/>
            <person name="Hou J."/>
            <person name="Wang L."/>
            <person name="Wang M."/>
            <person name="Yang K.Y."/>
            <person name="Cui Y."/>
            <person name="Leung E.L."/>
            <person name="Nong W."/>
            <person name="Shin S.K."/>
            <person name="Au S.W."/>
            <person name="Jeong K.Y."/>
            <person name="Chew F.T."/>
            <person name="Hui J.H."/>
            <person name="Leung T.F."/>
            <person name="Tungtrongchitr A."/>
            <person name="Zhong N."/>
            <person name="Liu Z."/>
            <person name="Tsui S.K."/>
        </authorList>
    </citation>
    <scope>NUCLEOTIDE SEQUENCE [LARGE SCALE GENOMIC DNA]</scope>
    <source>
        <strain evidence="1">Derp</strain>
    </source>
</reference>
<evidence type="ECO:0000313" key="1">
    <source>
        <dbReference type="EMBL" id="KAH9424029.1"/>
    </source>
</evidence>
<dbReference type="Proteomes" id="UP000887458">
    <property type="component" value="Unassembled WGS sequence"/>
</dbReference>
<keyword evidence="2" id="KW-1185">Reference proteome</keyword>
<proteinExistence type="predicted"/>
<gene>
    <name evidence="1" type="ORF">DERP_008877</name>
</gene>
<protein>
    <submittedName>
        <fullName evidence="1">Uncharacterized protein</fullName>
    </submittedName>
</protein>
<dbReference type="EMBL" id="NJHN03000030">
    <property type="protein sequence ID" value="KAH9424029.1"/>
    <property type="molecule type" value="Genomic_DNA"/>
</dbReference>
<evidence type="ECO:0000313" key="2">
    <source>
        <dbReference type="Proteomes" id="UP000887458"/>
    </source>
</evidence>
<organism evidence="1 2">
    <name type="scientific">Dermatophagoides pteronyssinus</name>
    <name type="common">European house dust mite</name>
    <dbReference type="NCBI Taxonomy" id="6956"/>
    <lineage>
        <taxon>Eukaryota</taxon>
        <taxon>Metazoa</taxon>
        <taxon>Ecdysozoa</taxon>
        <taxon>Arthropoda</taxon>
        <taxon>Chelicerata</taxon>
        <taxon>Arachnida</taxon>
        <taxon>Acari</taxon>
        <taxon>Acariformes</taxon>
        <taxon>Sarcoptiformes</taxon>
        <taxon>Astigmata</taxon>
        <taxon>Psoroptidia</taxon>
        <taxon>Analgoidea</taxon>
        <taxon>Pyroglyphidae</taxon>
        <taxon>Dermatophagoidinae</taxon>
        <taxon>Dermatophagoides</taxon>
    </lineage>
</organism>
<reference evidence="1 2" key="1">
    <citation type="journal article" date="2018" name="J. Allergy Clin. Immunol.">
        <title>High-quality assembly of Dermatophagoides pteronyssinus genome and transcriptome reveals a wide range of novel allergens.</title>
        <authorList>
            <person name="Liu X.Y."/>
            <person name="Yang K.Y."/>
            <person name="Wang M.Q."/>
            <person name="Kwok J.S."/>
            <person name="Zeng X."/>
            <person name="Yang Z."/>
            <person name="Xiao X.J."/>
            <person name="Lau C.P."/>
            <person name="Li Y."/>
            <person name="Huang Z.M."/>
            <person name="Ba J.G."/>
            <person name="Yim A.K."/>
            <person name="Ouyang C.Y."/>
            <person name="Ngai S.M."/>
            <person name="Chan T.F."/>
            <person name="Leung E.L."/>
            <person name="Liu L."/>
            <person name="Liu Z.G."/>
            <person name="Tsui S.K."/>
        </authorList>
    </citation>
    <scope>NUCLEOTIDE SEQUENCE [LARGE SCALE GENOMIC DNA]</scope>
    <source>
        <strain evidence="1">Derp</strain>
    </source>
</reference>
<name>A0ABQ8JN38_DERPT</name>
<comment type="caution">
    <text evidence="1">The sequence shown here is derived from an EMBL/GenBank/DDBJ whole genome shotgun (WGS) entry which is preliminary data.</text>
</comment>
<accession>A0ABQ8JN38</accession>
<sequence length="62" mass="7558">MEKRMDIEYNISSRVDGWYLYSLFWLNNQPNLRRRQQQQQIQLNIFNVVHITTASSIKNENN</sequence>